<protein>
    <submittedName>
        <fullName evidence="4">Phosphinothricin acetyltransferase</fullName>
    </submittedName>
</protein>
<gene>
    <name evidence="4" type="ORF">AsFPU1_0141</name>
</gene>
<keyword evidence="1 4" id="KW-0808">Transferase</keyword>
<evidence type="ECO:0000259" key="3">
    <source>
        <dbReference type="PROSITE" id="PS51186"/>
    </source>
</evidence>
<reference evidence="5" key="1">
    <citation type="submission" date="2017-05" db="EMBL/GenBank/DDBJ databases">
        <title>Physiological properties and genetic analysis related to exopolysaccharide production of fresh-water unicellular cyanobacterium Aphanothece sacrum, Suizenji Nori, that has been cultured as a food source in Japan.</title>
        <authorList>
            <person name="Kanesaki Y."/>
            <person name="Yoshikawa S."/>
            <person name="Ohki K."/>
        </authorList>
    </citation>
    <scope>NUCLEOTIDE SEQUENCE [LARGE SCALE GENOMIC DNA]</scope>
    <source>
        <strain evidence="5">FPU1</strain>
    </source>
</reference>
<keyword evidence="2" id="KW-0012">Acyltransferase</keyword>
<keyword evidence="5" id="KW-1185">Reference proteome</keyword>
<dbReference type="InterPro" id="IPR016181">
    <property type="entry name" value="Acyl_CoA_acyltransferase"/>
</dbReference>
<dbReference type="Gene3D" id="3.40.630.30">
    <property type="match status" value="1"/>
</dbReference>
<evidence type="ECO:0000256" key="2">
    <source>
        <dbReference type="ARBA" id="ARBA00023315"/>
    </source>
</evidence>
<dbReference type="AlphaFoldDB" id="A0A401IBZ0"/>
<dbReference type="RefSeq" id="WP_124969698.1">
    <property type="nucleotide sequence ID" value="NZ_BDQK01000001.1"/>
</dbReference>
<dbReference type="PANTHER" id="PTHR43072">
    <property type="entry name" value="N-ACETYLTRANSFERASE"/>
    <property type="match status" value="1"/>
</dbReference>
<dbReference type="PANTHER" id="PTHR43072:SF23">
    <property type="entry name" value="UPF0039 PROTEIN C11D3.02C"/>
    <property type="match status" value="1"/>
</dbReference>
<accession>A0A401IBZ0</accession>
<dbReference type="Pfam" id="PF00583">
    <property type="entry name" value="Acetyltransf_1"/>
    <property type="match status" value="1"/>
</dbReference>
<sequence>MTKIRIASKEDLPYIVEIYNASISSRIATGDLDPISVESRLKWFAEHSSDRYPIWVMEMNNQITGWLSFQHFYGRPAYEKTVEISLYVSPYHQRQGIGKTLLQNGINQSKNLGIKTLLGFIFAHNIPSLDLFKKHQFEKWGYLQKVAYLDGIERDLVIVGRTL</sequence>
<comment type="caution">
    <text evidence="4">The sequence shown here is derived from an EMBL/GenBank/DDBJ whole genome shotgun (WGS) entry which is preliminary data.</text>
</comment>
<proteinExistence type="predicted"/>
<evidence type="ECO:0000313" key="5">
    <source>
        <dbReference type="Proteomes" id="UP000287247"/>
    </source>
</evidence>
<dbReference type="EMBL" id="BDQK01000001">
    <property type="protein sequence ID" value="GBF78752.1"/>
    <property type="molecule type" value="Genomic_DNA"/>
</dbReference>
<dbReference type="OrthoDB" id="9798006at2"/>
<feature type="domain" description="N-acetyltransferase" evidence="3">
    <location>
        <begin position="2"/>
        <end position="163"/>
    </location>
</feature>
<dbReference type="GO" id="GO:0016747">
    <property type="term" value="F:acyltransferase activity, transferring groups other than amino-acyl groups"/>
    <property type="evidence" value="ECO:0007669"/>
    <property type="project" value="InterPro"/>
</dbReference>
<evidence type="ECO:0000256" key="1">
    <source>
        <dbReference type="ARBA" id="ARBA00022679"/>
    </source>
</evidence>
<dbReference type="SUPFAM" id="SSF55729">
    <property type="entry name" value="Acyl-CoA N-acyltransferases (Nat)"/>
    <property type="match status" value="1"/>
</dbReference>
<dbReference type="PROSITE" id="PS51186">
    <property type="entry name" value="GNAT"/>
    <property type="match status" value="1"/>
</dbReference>
<dbReference type="CDD" id="cd04301">
    <property type="entry name" value="NAT_SF"/>
    <property type="match status" value="1"/>
</dbReference>
<dbReference type="InterPro" id="IPR000182">
    <property type="entry name" value="GNAT_dom"/>
</dbReference>
<organism evidence="4 5">
    <name type="scientific">Aphanothece sacrum FPU1</name>
    <dbReference type="NCBI Taxonomy" id="1920663"/>
    <lineage>
        <taxon>Bacteria</taxon>
        <taxon>Bacillati</taxon>
        <taxon>Cyanobacteriota</taxon>
        <taxon>Cyanophyceae</taxon>
        <taxon>Oscillatoriophycideae</taxon>
        <taxon>Chroococcales</taxon>
        <taxon>Aphanothecaceae</taxon>
        <taxon>Aphanothece</taxon>
    </lineage>
</organism>
<evidence type="ECO:0000313" key="4">
    <source>
        <dbReference type="EMBL" id="GBF78752.1"/>
    </source>
</evidence>
<name>A0A401IBZ0_APHSA</name>
<dbReference type="Proteomes" id="UP000287247">
    <property type="component" value="Unassembled WGS sequence"/>
</dbReference>